<comment type="similarity">
    <text evidence="2 6">Belongs to the GMC oxidoreductase family.</text>
</comment>
<dbReference type="PANTHER" id="PTHR11552">
    <property type="entry name" value="GLUCOSE-METHANOL-CHOLINE GMC OXIDOREDUCTASE"/>
    <property type="match status" value="1"/>
</dbReference>
<comment type="cofactor">
    <cofactor evidence="1 5">
        <name>FAD</name>
        <dbReference type="ChEBI" id="CHEBI:57692"/>
    </cofactor>
</comment>
<keyword evidence="3 6" id="KW-0285">Flavoprotein</keyword>
<dbReference type="Pfam" id="PF05199">
    <property type="entry name" value="GMC_oxred_C"/>
    <property type="match status" value="1"/>
</dbReference>
<dbReference type="SUPFAM" id="SSF51905">
    <property type="entry name" value="FAD/NAD(P)-binding domain"/>
    <property type="match status" value="1"/>
</dbReference>
<dbReference type="EMBL" id="NJGG01000001">
    <property type="protein sequence ID" value="OXL15915.1"/>
    <property type="molecule type" value="Genomic_DNA"/>
</dbReference>
<keyword evidence="4 5" id="KW-0274">FAD</keyword>
<evidence type="ECO:0000256" key="3">
    <source>
        <dbReference type="ARBA" id="ARBA00022630"/>
    </source>
</evidence>
<dbReference type="GO" id="GO:0016614">
    <property type="term" value="F:oxidoreductase activity, acting on CH-OH group of donors"/>
    <property type="evidence" value="ECO:0007669"/>
    <property type="project" value="InterPro"/>
</dbReference>
<protein>
    <submittedName>
        <fullName evidence="8">Choline dehydrogenase</fullName>
    </submittedName>
</protein>
<dbReference type="SUPFAM" id="SSF54373">
    <property type="entry name" value="FAD-linked reductases, C-terminal domain"/>
    <property type="match status" value="1"/>
</dbReference>
<proteinExistence type="inferred from homology"/>
<dbReference type="InterPro" id="IPR000172">
    <property type="entry name" value="GMC_OxRdtase_N"/>
</dbReference>
<keyword evidence="9" id="KW-1185">Reference proteome</keyword>
<organism evidence="8 9">
    <name type="scientific">Polynucleobacter cosmopolitanus</name>
    <dbReference type="NCBI Taxonomy" id="351345"/>
    <lineage>
        <taxon>Bacteria</taxon>
        <taxon>Pseudomonadati</taxon>
        <taxon>Pseudomonadota</taxon>
        <taxon>Betaproteobacteria</taxon>
        <taxon>Burkholderiales</taxon>
        <taxon>Burkholderiaceae</taxon>
        <taxon>Polynucleobacter</taxon>
    </lineage>
</organism>
<dbReference type="InterPro" id="IPR036188">
    <property type="entry name" value="FAD/NAD-bd_sf"/>
</dbReference>
<name>A0A229FVB3_9BURK</name>
<dbReference type="InterPro" id="IPR007867">
    <property type="entry name" value="GMC_OxRtase_C"/>
</dbReference>
<dbReference type="PIRSF" id="PIRSF000137">
    <property type="entry name" value="Alcohol_oxidase"/>
    <property type="match status" value="1"/>
</dbReference>
<feature type="domain" description="Glucose-methanol-choline oxidoreductase N-terminal" evidence="7">
    <location>
        <begin position="85"/>
        <end position="108"/>
    </location>
</feature>
<evidence type="ECO:0000313" key="9">
    <source>
        <dbReference type="Proteomes" id="UP000215188"/>
    </source>
</evidence>
<evidence type="ECO:0000256" key="5">
    <source>
        <dbReference type="PIRSR" id="PIRSR000137-2"/>
    </source>
</evidence>
<accession>A0A229FVB3</accession>
<dbReference type="PROSITE" id="PS00623">
    <property type="entry name" value="GMC_OXRED_1"/>
    <property type="match status" value="1"/>
</dbReference>
<evidence type="ECO:0000259" key="7">
    <source>
        <dbReference type="PROSITE" id="PS00623"/>
    </source>
</evidence>
<evidence type="ECO:0000256" key="6">
    <source>
        <dbReference type="RuleBase" id="RU003968"/>
    </source>
</evidence>
<sequence>MMSSHAIFDYIVVGAGSAGCVLANRLSADPRYNVLLIDAGSKDDYLWIHIPVGYLYCINNPKTDWMFKTKSQAGLNDRTLIYPRGKVLGGSSSINGMIYMRGQAQDYDQWASETGDSSWSWDNVLPYFKKMEDHHSGASEFHGVGGEWRVDRQRLKWKVLDIFRGAAEQAGIPPINDFNRGNNFGSSYFDVSQKNGWRLNASQAFIKPIRSRKNLTVLTGANIDRLVINGSRCEGISFSYDGQEQIAIAEKEVLLSAGSIGSVQILERSGVGDEKRLQSLNIPVVKHLPGVGENLQDHLQIRLVYKVSGLKTLNMLASRWWGKLLIGLQYVLTRSGPMSMAPSQLGAFAHSSAAHERPNIQYHVQPLSLDKFGDPLHSFNAFTASVCNLRPSSRGSVHITSKELSEPPAINPNYLASSEDKQVALDALRFTRNIMQQKAFDDFDVKEFRPGASFNSDEELLKQIGEIATTIFHPVGTCKMGKADDPMAVVDSELKVFGLSGLRVVDASVMPTITSGNTAAPTMMIAQKIADKILADSD</sequence>
<dbReference type="Gene3D" id="3.30.560.10">
    <property type="entry name" value="Glucose Oxidase, domain 3"/>
    <property type="match status" value="1"/>
</dbReference>
<evidence type="ECO:0000313" key="8">
    <source>
        <dbReference type="EMBL" id="OXL15915.1"/>
    </source>
</evidence>
<dbReference type="Pfam" id="PF00732">
    <property type="entry name" value="GMC_oxred_N"/>
    <property type="match status" value="1"/>
</dbReference>
<dbReference type="OrthoDB" id="9785276at2"/>
<dbReference type="InterPro" id="IPR012132">
    <property type="entry name" value="GMC_OxRdtase"/>
</dbReference>
<feature type="binding site" evidence="5">
    <location>
        <position position="87"/>
    </location>
    <ligand>
        <name>FAD</name>
        <dbReference type="ChEBI" id="CHEBI:57692"/>
    </ligand>
</feature>
<gene>
    <name evidence="8" type="ORF">AOC33_02120</name>
</gene>
<evidence type="ECO:0000256" key="2">
    <source>
        <dbReference type="ARBA" id="ARBA00010790"/>
    </source>
</evidence>
<reference evidence="8 9" key="1">
    <citation type="submission" date="2017-06" db="EMBL/GenBank/DDBJ databases">
        <title>Reclassification of a Polynucleobacter cosmopolitanus strain isolated from tropical Lake Victoria as Polynucleobacter victoriensis comb. nov.</title>
        <authorList>
            <person name="Hahn M.W."/>
        </authorList>
    </citation>
    <scope>NUCLEOTIDE SEQUENCE [LARGE SCALE GENOMIC DNA]</scope>
    <source>
        <strain evidence="8 9">MWH-MoIso2</strain>
    </source>
</reference>
<dbReference type="AlphaFoldDB" id="A0A229FVB3"/>
<evidence type="ECO:0000256" key="4">
    <source>
        <dbReference type="ARBA" id="ARBA00022827"/>
    </source>
</evidence>
<dbReference type="GO" id="GO:0050660">
    <property type="term" value="F:flavin adenine dinucleotide binding"/>
    <property type="evidence" value="ECO:0007669"/>
    <property type="project" value="InterPro"/>
</dbReference>
<dbReference type="Gene3D" id="3.50.50.60">
    <property type="entry name" value="FAD/NAD(P)-binding domain"/>
    <property type="match status" value="1"/>
</dbReference>
<dbReference type="PANTHER" id="PTHR11552:SF147">
    <property type="entry name" value="CHOLINE DEHYDROGENASE, MITOCHONDRIAL"/>
    <property type="match status" value="1"/>
</dbReference>
<dbReference type="Proteomes" id="UP000215188">
    <property type="component" value="Unassembled WGS sequence"/>
</dbReference>
<comment type="caution">
    <text evidence="8">The sequence shown here is derived from an EMBL/GenBank/DDBJ whole genome shotgun (WGS) entry which is preliminary data.</text>
</comment>
<evidence type="ECO:0000256" key="1">
    <source>
        <dbReference type="ARBA" id="ARBA00001974"/>
    </source>
</evidence>